<dbReference type="PANTHER" id="PTHR34598">
    <property type="entry name" value="BLL6449 PROTEIN"/>
    <property type="match status" value="1"/>
</dbReference>
<keyword evidence="3" id="KW-1185">Reference proteome</keyword>
<comment type="caution">
    <text evidence="2">The sequence shown here is derived from an EMBL/GenBank/DDBJ whole genome shotgun (WGS) entry which is preliminary data.</text>
</comment>
<dbReference type="AlphaFoldDB" id="A0AA40EG86"/>
<protein>
    <submittedName>
        <fullName evidence="2">Uncharacterized protein</fullName>
    </submittedName>
</protein>
<reference evidence="2" key="1">
    <citation type="submission" date="2023-06" db="EMBL/GenBank/DDBJ databases">
        <title>Genome-scale phylogeny and comparative genomics of the fungal order Sordariales.</title>
        <authorList>
            <consortium name="Lawrence Berkeley National Laboratory"/>
            <person name="Hensen N."/>
            <person name="Bonometti L."/>
            <person name="Westerberg I."/>
            <person name="Brannstrom I.O."/>
            <person name="Guillou S."/>
            <person name="Cros-Aarteil S."/>
            <person name="Calhoun S."/>
            <person name="Haridas S."/>
            <person name="Kuo A."/>
            <person name="Mondo S."/>
            <person name="Pangilinan J."/>
            <person name="Riley R."/>
            <person name="Labutti K."/>
            <person name="Andreopoulos B."/>
            <person name="Lipzen A."/>
            <person name="Chen C."/>
            <person name="Yanf M."/>
            <person name="Daum C."/>
            <person name="Ng V."/>
            <person name="Clum A."/>
            <person name="Steindorff A."/>
            <person name="Ohm R."/>
            <person name="Martin F."/>
            <person name="Silar P."/>
            <person name="Natvig D."/>
            <person name="Lalanne C."/>
            <person name="Gautier V."/>
            <person name="Ament-Velasquez S.L."/>
            <person name="Kruys A."/>
            <person name="Hutchinson M.I."/>
            <person name="Powell A.J."/>
            <person name="Barry K."/>
            <person name="Miller A.N."/>
            <person name="Grigoriev I.V."/>
            <person name="Debuchy R."/>
            <person name="Gladieux P."/>
            <person name="Thoren M.H."/>
            <person name="Johannesson H."/>
        </authorList>
    </citation>
    <scope>NUCLEOTIDE SEQUENCE</scope>
    <source>
        <strain evidence="2">CBS 540.89</strain>
    </source>
</reference>
<dbReference type="EMBL" id="JAUKTV010000006">
    <property type="protein sequence ID" value="KAK0736476.1"/>
    <property type="molecule type" value="Genomic_DNA"/>
</dbReference>
<name>A0AA40EG86_9PEZI</name>
<evidence type="ECO:0000313" key="2">
    <source>
        <dbReference type="EMBL" id="KAK0736476.1"/>
    </source>
</evidence>
<dbReference type="Proteomes" id="UP001172159">
    <property type="component" value="Unassembled WGS sequence"/>
</dbReference>
<dbReference type="GO" id="GO:0016491">
    <property type="term" value="F:oxidoreductase activity"/>
    <property type="evidence" value="ECO:0007669"/>
    <property type="project" value="InterPro"/>
</dbReference>
<comment type="similarity">
    <text evidence="1">Belongs to the asaB hydroxylase/desaturase family.</text>
</comment>
<proteinExistence type="inferred from homology"/>
<accession>A0AA40EG86</accession>
<dbReference type="NCBIfam" id="NF041278">
    <property type="entry name" value="CmcJ_NvfI_EfuI"/>
    <property type="match status" value="1"/>
</dbReference>
<sequence>MGTVVYREDVDWKRAGDDSDLTVGTVDSIQFTAEVGNCGRTQPWKQFWPPKSGSTMLKMLKAQEPEVLTCRFDISRPFHRPWRRWTAPAQVEEVNCTLEVAKHPSTSISSKPELASPTFSDTIAARDGLDRQLERLGLPAVTPNSFNHLAPLPLYQREKPYKCQLPEKLFKEHKMHNLVATNHPVSINDISGHEDIFSLAVSGFEFAKCPIEVAEWSDERVSDTYLPNLVEWLKERLGCQDVFCYAYNFRHHSAGLQDDQVEHKFESKLPFFRAHCDATEATCRARLQVYFPDYIDEIMKDRVRFINIWRPISPAPVEDCPLAMCDFRTVDREDLVPMDIVYPHFVDEAYEVKHNPSHRWFYKKGMQQEDVIIFKLFDSLTSEATGWYTETRASEIY</sequence>
<organism evidence="2 3">
    <name type="scientific">Apiosordaria backusii</name>
    <dbReference type="NCBI Taxonomy" id="314023"/>
    <lineage>
        <taxon>Eukaryota</taxon>
        <taxon>Fungi</taxon>
        <taxon>Dikarya</taxon>
        <taxon>Ascomycota</taxon>
        <taxon>Pezizomycotina</taxon>
        <taxon>Sordariomycetes</taxon>
        <taxon>Sordariomycetidae</taxon>
        <taxon>Sordariales</taxon>
        <taxon>Lasiosphaeriaceae</taxon>
        <taxon>Apiosordaria</taxon>
    </lineage>
</organism>
<dbReference type="PANTHER" id="PTHR34598:SF3">
    <property type="entry name" value="OXIDOREDUCTASE AN1597"/>
    <property type="match status" value="1"/>
</dbReference>
<gene>
    <name evidence="2" type="ORF">B0T21DRAFT_180925</name>
</gene>
<dbReference type="InterPro" id="IPR044053">
    <property type="entry name" value="AsaB-like"/>
</dbReference>
<evidence type="ECO:0000256" key="1">
    <source>
        <dbReference type="ARBA" id="ARBA00023604"/>
    </source>
</evidence>
<evidence type="ECO:0000313" key="3">
    <source>
        <dbReference type="Proteomes" id="UP001172159"/>
    </source>
</evidence>